<evidence type="ECO:0000313" key="1">
    <source>
        <dbReference type="EMBL" id="MFC7360141.1"/>
    </source>
</evidence>
<dbReference type="EMBL" id="JBHTCH010000006">
    <property type="protein sequence ID" value="MFC7360141.1"/>
    <property type="molecule type" value="Genomic_DNA"/>
</dbReference>
<comment type="caution">
    <text evidence="1">The sequence shown here is derived from an EMBL/GenBank/DDBJ whole genome shotgun (WGS) entry which is preliminary data.</text>
</comment>
<name>A0ABW2N5E3_9ACTN</name>
<reference evidence="2" key="1">
    <citation type="journal article" date="2019" name="Int. J. Syst. Evol. Microbiol.">
        <title>The Global Catalogue of Microorganisms (GCM) 10K type strain sequencing project: providing services to taxonomists for standard genome sequencing and annotation.</title>
        <authorList>
            <consortium name="The Broad Institute Genomics Platform"/>
            <consortium name="The Broad Institute Genome Sequencing Center for Infectious Disease"/>
            <person name="Wu L."/>
            <person name="Ma J."/>
        </authorList>
    </citation>
    <scope>NUCLEOTIDE SEQUENCE [LARGE SCALE GENOMIC DNA]</scope>
    <source>
        <strain evidence="2">FCH27</strain>
    </source>
</reference>
<dbReference type="RefSeq" id="WP_255892003.1">
    <property type="nucleotide sequence ID" value="NZ_JAFMZM010000005.1"/>
</dbReference>
<gene>
    <name evidence="1" type="ORF">ACFQO6_07635</name>
</gene>
<sequence length="450" mass="49246">MSSVARAATPTAAETLERLIRERETGCPGYWDFADSPRRGGGHAFFQYPAMMVPELQGALLDDLLTADPSVRRVYDPFMGSGTVLLESIYRGLDFHGVDINPMAVLLSHVKAAPPSAADALAAVTRVVAAARQSSIVEEHAFIGVEKWFQPIVRGELSKLRAAIQADGDLEMRRFLWVCMAETVRLVSNSRTSTVKLHSYSATDLSNRRPQAINMFESIGKTNSTRAGEHWTRIARAQPDSTRSSAPVVNIQRASILSEIIGPGSADAIMSSPPYGDNGTTVTYGQHSYLPLQWIPRNDLVGSFDETLLESTARIDSLSLGGSKIGALKDRAEIEEKSSALADFLPLIDNRPDLLKKVVAFSRDYEAALGRATSPLRVSGFSFWTLGERRVGKQAVPLVRITKDFLALHGHDSILVIDRILPQKRKRMAATNHSGATMSKEHILVTVKAR</sequence>
<dbReference type="Gene3D" id="3.40.50.150">
    <property type="entry name" value="Vaccinia Virus protein VP39"/>
    <property type="match status" value="1"/>
</dbReference>
<proteinExistence type="predicted"/>
<keyword evidence="2" id="KW-1185">Reference proteome</keyword>
<dbReference type="SUPFAM" id="SSF53335">
    <property type="entry name" value="S-adenosyl-L-methionine-dependent methyltransferases"/>
    <property type="match status" value="1"/>
</dbReference>
<accession>A0ABW2N5E3</accession>
<dbReference type="InterPro" id="IPR029063">
    <property type="entry name" value="SAM-dependent_MTases_sf"/>
</dbReference>
<evidence type="ECO:0000313" key="2">
    <source>
        <dbReference type="Proteomes" id="UP001596524"/>
    </source>
</evidence>
<dbReference type="Proteomes" id="UP001596524">
    <property type="component" value="Unassembled WGS sequence"/>
</dbReference>
<protein>
    <submittedName>
        <fullName evidence="1">Site-specific DNA-methyltransferase</fullName>
    </submittedName>
</protein>
<organism evidence="1 2">
    <name type="scientific">Nocardioides astragali</name>
    <dbReference type="NCBI Taxonomy" id="1776736"/>
    <lineage>
        <taxon>Bacteria</taxon>
        <taxon>Bacillati</taxon>
        <taxon>Actinomycetota</taxon>
        <taxon>Actinomycetes</taxon>
        <taxon>Propionibacteriales</taxon>
        <taxon>Nocardioidaceae</taxon>
        <taxon>Nocardioides</taxon>
    </lineage>
</organism>